<keyword evidence="3" id="KW-1185">Reference proteome</keyword>
<evidence type="ECO:0000256" key="1">
    <source>
        <dbReference type="SAM" id="MobiDB-lite"/>
    </source>
</evidence>
<proteinExistence type="predicted"/>
<evidence type="ECO:0000313" key="2">
    <source>
        <dbReference type="EMBL" id="MCD9642107.1"/>
    </source>
</evidence>
<evidence type="ECO:0000313" key="3">
    <source>
        <dbReference type="Proteomes" id="UP000823775"/>
    </source>
</evidence>
<accession>A0ABS8V524</accession>
<comment type="caution">
    <text evidence="2">The sequence shown here is derived from an EMBL/GenBank/DDBJ whole genome shotgun (WGS) entry which is preliminary data.</text>
</comment>
<dbReference type="EMBL" id="JACEIK010003538">
    <property type="protein sequence ID" value="MCD9642107.1"/>
    <property type="molecule type" value="Genomic_DNA"/>
</dbReference>
<sequence length="76" mass="7732">MVAAGVRDGERKGWRGGAGGFPVKEETRMARKKIRGGDGGCLFSGVREMGGAAAFSAVVAGKRLCGFAGIDDGEGK</sequence>
<dbReference type="Proteomes" id="UP000823775">
    <property type="component" value="Unassembled WGS sequence"/>
</dbReference>
<name>A0ABS8V524_DATST</name>
<protein>
    <submittedName>
        <fullName evidence="2">Uncharacterized protein</fullName>
    </submittedName>
</protein>
<feature type="region of interest" description="Disordered" evidence="1">
    <location>
        <begin position="1"/>
        <end position="22"/>
    </location>
</feature>
<gene>
    <name evidence="2" type="ORF">HAX54_028745</name>
</gene>
<organism evidence="2 3">
    <name type="scientific">Datura stramonium</name>
    <name type="common">Jimsonweed</name>
    <name type="synonym">Common thornapple</name>
    <dbReference type="NCBI Taxonomy" id="4076"/>
    <lineage>
        <taxon>Eukaryota</taxon>
        <taxon>Viridiplantae</taxon>
        <taxon>Streptophyta</taxon>
        <taxon>Embryophyta</taxon>
        <taxon>Tracheophyta</taxon>
        <taxon>Spermatophyta</taxon>
        <taxon>Magnoliopsida</taxon>
        <taxon>eudicotyledons</taxon>
        <taxon>Gunneridae</taxon>
        <taxon>Pentapetalae</taxon>
        <taxon>asterids</taxon>
        <taxon>lamiids</taxon>
        <taxon>Solanales</taxon>
        <taxon>Solanaceae</taxon>
        <taxon>Solanoideae</taxon>
        <taxon>Datureae</taxon>
        <taxon>Datura</taxon>
    </lineage>
</organism>
<reference evidence="2 3" key="1">
    <citation type="journal article" date="2021" name="BMC Genomics">
        <title>Datura genome reveals duplications of psychoactive alkaloid biosynthetic genes and high mutation rate following tissue culture.</title>
        <authorList>
            <person name="Rajewski A."/>
            <person name="Carter-House D."/>
            <person name="Stajich J."/>
            <person name="Litt A."/>
        </authorList>
    </citation>
    <scope>NUCLEOTIDE SEQUENCE [LARGE SCALE GENOMIC DNA]</scope>
    <source>
        <strain evidence="2">AR-01</strain>
    </source>
</reference>